<keyword evidence="3" id="KW-1185">Reference proteome</keyword>
<reference evidence="2 3" key="1">
    <citation type="journal article" date="2016" name="Genom Data">
        <title>Complete genome sequence of a giant Vibrio phage ValKK3 infecting Vibrio alginolyticus.</title>
        <authorList>
            <person name="Lal T.M."/>
            <person name="Sano M."/>
            <person name="Hatai K."/>
            <person name="Ransangan J."/>
        </authorList>
    </citation>
    <scope>NUCLEOTIDE SEQUENCE [LARGE SCALE GENOMIC DNA]</scope>
</reference>
<dbReference type="PROSITE" id="PS51257">
    <property type="entry name" value="PROKAR_LIPOPROTEIN"/>
    <property type="match status" value="1"/>
</dbReference>
<protein>
    <recommendedName>
        <fullName evidence="4">Lipoprotein</fullName>
    </recommendedName>
</protein>
<name>A0A0D4DCB0_9CAUD</name>
<dbReference type="KEGG" id="vg:26628703"/>
<organism evidence="2 3">
    <name type="scientific">Vibrio phage ValKK3</name>
    <dbReference type="NCBI Taxonomy" id="1610855"/>
    <lineage>
        <taxon>Viruses</taxon>
        <taxon>Duplodnaviria</taxon>
        <taxon>Heunggongvirae</taxon>
        <taxon>Uroviricota</taxon>
        <taxon>Caudoviricetes</taxon>
        <taxon>Pantevenvirales</taxon>
        <taxon>Straboviridae</taxon>
        <taxon>Schizotequatrovirus</taxon>
        <taxon>Schizotequatrovirus valkk3</taxon>
    </lineage>
</organism>
<dbReference type="OrthoDB" id="13869at10239"/>
<evidence type="ECO:0000256" key="1">
    <source>
        <dbReference type="SAM" id="Coils"/>
    </source>
</evidence>
<keyword evidence="1" id="KW-0175">Coiled coil</keyword>
<sequence>MKKLIAIAALAASVVMTGCTDTIDTASTDRLDAAKPVLSQTEKDMLNVFAAPSFLSRYDNVYVEIVKNRVHFGQDPTPRSDAEVPFCDVIDSVIAAEREHGMLERDYTLSNQWKLKYGIPLVEQCNKSDRARIAMQIKLAKEEAEEIKDRVVIEEQEFSKKEIKAEKVIEESVVINDDVLLSPELVRDLRGSVKDCNRAKVKLMSVVDAGEPLTTKHYDEVKGLVLQCEMLKLEVEINK</sequence>
<dbReference type="RefSeq" id="YP_009201480.1">
    <property type="nucleotide sequence ID" value="NC_028829.1"/>
</dbReference>
<proteinExistence type="predicted"/>
<evidence type="ECO:0008006" key="4">
    <source>
        <dbReference type="Google" id="ProtNLM"/>
    </source>
</evidence>
<dbReference type="GeneID" id="26628703"/>
<dbReference type="Proteomes" id="UP000202888">
    <property type="component" value="Segment"/>
</dbReference>
<feature type="coiled-coil region" evidence="1">
    <location>
        <begin position="130"/>
        <end position="157"/>
    </location>
</feature>
<evidence type="ECO:0000313" key="3">
    <source>
        <dbReference type="Proteomes" id="UP000202888"/>
    </source>
</evidence>
<dbReference type="EMBL" id="KP671755">
    <property type="protein sequence ID" value="AJT61218.1"/>
    <property type="molecule type" value="Genomic_DNA"/>
</dbReference>
<evidence type="ECO:0000313" key="2">
    <source>
        <dbReference type="EMBL" id="AJT61218.1"/>
    </source>
</evidence>
<accession>A0A0D4DCB0</accession>